<sequence>MQSIREQIIQTVVARLSPVASAQGATIRRQPTVPSDRAQMPALLVFPESEAVRRVNDRTERELVIRIVALATGTATELPEPVVDRLMTAAHAALLADVTLSGLALGMEETDTDWQQDDSDMDVAALPSRYRVTYRTLAHDLTQKG</sequence>
<proteinExistence type="predicted"/>
<evidence type="ECO:0000313" key="1">
    <source>
        <dbReference type="EMBL" id="BCB28167.1"/>
    </source>
</evidence>
<dbReference type="RefSeq" id="WP_173067087.1">
    <property type="nucleotide sequence ID" value="NZ_AP022853.1"/>
</dbReference>
<protein>
    <submittedName>
        <fullName evidence="1">Uncharacterized protein</fullName>
    </submittedName>
</protein>
<name>A0A6F8VGD3_9PROT</name>
<dbReference type="KEGG" id="slac:SKTS_30530"/>
<accession>A0A6F8VGD3</accession>
<dbReference type="Gene3D" id="3.30.70.1700">
    <property type="entry name" value="Phage minor tail protein U"/>
    <property type="match status" value="1"/>
</dbReference>
<reference evidence="2" key="1">
    <citation type="submission" date="2020-03" db="EMBL/GenBank/DDBJ databases">
        <title>Complete genome sequence of sulfur-oxidizing bacterium skT11.</title>
        <authorList>
            <person name="Kanda M."/>
            <person name="Kojima H."/>
            <person name="Fukui M."/>
        </authorList>
    </citation>
    <scope>NUCLEOTIDE SEQUENCE [LARGE SCALE GENOMIC DNA]</scope>
    <source>
        <strain evidence="2">skT11</strain>
    </source>
</reference>
<dbReference type="EMBL" id="AP022853">
    <property type="protein sequence ID" value="BCB28167.1"/>
    <property type="molecule type" value="Genomic_DNA"/>
</dbReference>
<dbReference type="Proteomes" id="UP000502260">
    <property type="component" value="Chromosome"/>
</dbReference>
<evidence type="ECO:0000313" key="2">
    <source>
        <dbReference type="Proteomes" id="UP000502260"/>
    </source>
</evidence>
<organism evidence="1 2">
    <name type="scientific">Sulfurimicrobium lacus</name>
    <dbReference type="NCBI Taxonomy" id="2715678"/>
    <lineage>
        <taxon>Bacteria</taxon>
        <taxon>Pseudomonadati</taxon>
        <taxon>Pseudomonadota</taxon>
        <taxon>Betaproteobacteria</taxon>
        <taxon>Nitrosomonadales</taxon>
        <taxon>Sulfuricellaceae</taxon>
        <taxon>Sulfurimicrobium</taxon>
    </lineage>
</organism>
<dbReference type="InterPro" id="IPR038512">
    <property type="entry name" value="GpU-like_sf"/>
</dbReference>
<keyword evidence="2" id="KW-1185">Reference proteome</keyword>
<dbReference type="AlphaFoldDB" id="A0A6F8VGD3"/>
<gene>
    <name evidence="1" type="ORF">SKTS_30530</name>
</gene>